<dbReference type="GO" id="GO:0046872">
    <property type="term" value="F:metal ion binding"/>
    <property type="evidence" value="ECO:0007669"/>
    <property type="project" value="UniProtKB-KW"/>
</dbReference>
<evidence type="ECO:0000313" key="13">
    <source>
        <dbReference type="Proteomes" id="UP000015453"/>
    </source>
</evidence>
<proteinExistence type="inferred from homology"/>
<dbReference type="InterPro" id="IPR001932">
    <property type="entry name" value="PPM-type_phosphatase-like_dom"/>
</dbReference>
<evidence type="ECO:0000256" key="2">
    <source>
        <dbReference type="ARBA" id="ARBA00001946"/>
    </source>
</evidence>
<comment type="cofactor">
    <cofactor evidence="1">
        <name>Mn(2+)</name>
        <dbReference type="ChEBI" id="CHEBI:29035"/>
    </cofactor>
</comment>
<keyword evidence="5 9" id="KW-0378">Hydrolase</keyword>
<evidence type="ECO:0000313" key="12">
    <source>
        <dbReference type="EMBL" id="EPS58614.1"/>
    </source>
</evidence>
<evidence type="ECO:0000256" key="10">
    <source>
        <dbReference type="SAM" id="MobiDB-lite"/>
    </source>
</evidence>
<sequence length="330" mass="35409">MRDSAGAGEPPRSGEEEGDDEEVPRFGVSSICGRRREMEDAVAIHPSFIGAGGGGGIHYFAVFDGHGCSHVRTAATTCMERMHVIMREEFELETLAGKGSNSDDSLKCVIDRSFARVDGEVIDGNEASDESIHCRCERRRPKCESVGSTAVVALLLRDKIFVANCGDSRAVLCRDGRSVALSSDHKPDRSDEMNRIEAAGGRVIYWQGARVLGVLAMSRAIGDSYLKPFVSSIPEVTVTERTESDELLILASDGLWDVVSNDTACAVARMCLSGGAFPPAGTDETCGYASMMLTQLALARGSVDNASVVVVDLGRRSRQSHDDNVVVSEK</sequence>
<name>S8BW70_9LAMI</name>
<dbReference type="Pfam" id="PF00481">
    <property type="entry name" value="PP2C"/>
    <property type="match status" value="1"/>
</dbReference>
<dbReference type="InterPro" id="IPR015655">
    <property type="entry name" value="PP2C"/>
</dbReference>
<evidence type="ECO:0000256" key="4">
    <source>
        <dbReference type="ARBA" id="ARBA00022723"/>
    </source>
</evidence>
<protein>
    <recommendedName>
        <fullName evidence="3">protein-serine/threonine phosphatase</fullName>
        <ecNumber evidence="3">3.1.3.16</ecNumber>
    </recommendedName>
</protein>
<dbReference type="CDD" id="cd00143">
    <property type="entry name" value="PP2Cc"/>
    <property type="match status" value="1"/>
</dbReference>
<keyword evidence="8" id="KW-0464">Manganese</keyword>
<evidence type="ECO:0000256" key="5">
    <source>
        <dbReference type="ARBA" id="ARBA00022801"/>
    </source>
</evidence>
<dbReference type="EC" id="3.1.3.16" evidence="3"/>
<accession>S8BW70</accession>
<dbReference type="Proteomes" id="UP000015453">
    <property type="component" value="Unassembled WGS sequence"/>
</dbReference>
<keyword evidence="7 9" id="KW-0904">Protein phosphatase</keyword>
<evidence type="ECO:0000256" key="8">
    <source>
        <dbReference type="ARBA" id="ARBA00023211"/>
    </source>
</evidence>
<evidence type="ECO:0000256" key="7">
    <source>
        <dbReference type="ARBA" id="ARBA00022912"/>
    </source>
</evidence>
<keyword evidence="6" id="KW-0460">Magnesium</keyword>
<organism evidence="12 13">
    <name type="scientific">Genlisea aurea</name>
    <dbReference type="NCBI Taxonomy" id="192259"/>
    <lineage>
        <taxon>Eukaryota</taxon>
        <taxon>Viridiplantae</taxon>
        <taxon>Streptophyta</taxon>
        <taxon>Embryophyta</taxon>
        <taxon>Tracheophyta</taxon>
        <taxon>Spermatophyta</taxon>
        <taxon>Magnoliopsida</taxon>
        <taxon>eudicotyledons</taxon>
        <taxon>Gunneridae</taxon>
        <taxon>Pentapetalae</taxon>
        <taxon>asterids</taxon>
        <taxon>lamiids</taxon>
        <taxon>Lamiales</taxon>
        <taxon>Lentibulariaceae</taxon>
        <taxon>Genlisea</taxon>
    </lineage>
</organism>
<dbReference type="PROSITE" id="PS51746">
    <property type="entry name" value="PPM_2"/>
    <property type="match status" value="1"/>
</dbReference>
<dbReference type="SUPFAM" id="SSF81606">
    <property type="entry name" value="PP2C-like"/>
    <property type="match status" value="1"/>
</dbReference>
<evidence type="ECO:0000256" key="3">
    <source>
        <dbReference type="ARBA" id="ARBA00013081"/>
    </source>
</evidence>
<reference evidence="12 13" key="1">
    <citation type="journal article" date="2013" name="BMC Genomics">
        <title>The miniature genome of a carnivorous plant Genlisea aurea contains a low number of genes and short non-coding sequences.</title>
        <authorList>
            <person name="Leushkin E.V."/>
            <person name="Sutormin R.A."/>
            <person name="Nabieva E.R."/>
            <person name="Penin A.A."/>
            <person name="Kondrashov A.S."/>
            <person name="Logacheva M.D."/>
        </authorList>
    </citation>
    <scope>NUCLEOTIDE SEQUENCE [LARGE SCALE GENOMIC DNA]</scope>
</reference>
<dbReference type="Gene3D" id="3.60.40.10">
    <property type="entry name" value="PPM-type phosphatase domain"/>
    <property type="match status" value="1"/>
</dbReference>
<keyword evidence="13" id="KW-1185">Reference proteome</keyword>
<evidence type="ECO:0000259" key="11">
    <source>
        <dbReference type="PROSITE" id="PS51746"/>
    </source>
</evidence>
<dbReference type="EMBL" id="AUSU01009048">
    <property type="protein sequence ID" value="EPS58614.1"/>
    <property type="molecule type" value="Genomic_DNA"/>
</dbReference>
<comment type="cofactor">
    <cofactor evidence="2">
        <name>Mg(2+)</name>
        <dbReference type="ChEBI" id="CHEBI:18420"/>
    </cofactor>
</comment>
<dbReference type="PROSITE" id="PS01032">
    <property type="entry name" value="PPM_1"/>
    <property type="match status" value="1"/>
</dbReference>
<dbReference type="FunFam" id="3.60.40.10:FF:000291">
    <property type="entry name" value="Protein phosphatase 2C 50"/>
    <property type="match status" value="1"/>
</dbReference>
<keyword evidence="4" id="KW-0479">Metal-binding</keyword>
<feature type="region of interest" description="Disordered" evidence="10">
    <location>
        <begin position="1"/>
        <end position="26"/>
    </location>
</feature>
<gene>
    <name evidence="12" type="ORF">M569_16200</name>
</gene>
<dbReference type="AlphaFoldDB" id="S8BW70"/>
<evidence type="ECO:0000256" key="1">
    <source>
        <dbReference type="ARBA" id="ARBA00001936"/>
    </source>
</evidence>
<evidence type="ECO:0000256" key="9">
    <source>
        <dbReference type="RuleBase" id="RU003465"/>
    </source>
</evidence>
<dbReference type="InterPro" id="IPR000222">
    <property type="entry name" value="PP2C_BS"/>
</dbReference>
<feature type="domain" description="PPM-type phosphatase" evidence="11">
    <location>
        <begin position="25"/>
        <end position="313"/>
    </location>
</feature>
<dbReference type="InterPro" id="IPR036457">
    <property type="entry name" value="PPM-type-like_dom_sf"/>
</dbReference>
<dbReference type="OrthoDB" id="10264738at2759"/>
<dbReference type="GO" id="GO:0004722">
    <property type="term" value="F:protein serine/threonine phosphatase activity"/>
    <property type="evidence" value="ECO:0007669"/>
    <property type="project" value="UniProtKB-EC"/>
</dbReference>
<comment type="similarity">
    <text evidence="9">Belongs to the PP2C family.</text>
</comment>
<comment type="caution">
    <text evidence="12">The sequence shown here is derived from an EMBL/GenBank/DDBJ whole genome shotgun (WGS) entry which is preliminary data.</text>
</comment>
<dbReference type="PANTHER" id="PTHR47992">
    <property type="entry name" value="PROTEIN PHOSPHATASE"/>
    <property type="match status" value="1"/>
</dbReference>
<evidence type="ECO:0000256" key="6">
    <source>
        <dbReference type="ARBA" id="ARBA00022842"/>
    </source>
</evidence>
<dbReference type="SMART" id="SM00332">
    <property type="entry name" value="PP2Cc"/>
    <property type="match status" value="1"/>
</dbReference>